<evidence type="ECO:0000259" key="15">
    <source>
        <dbReference type="Pfam" id="PF00520"/>
    </source>
</evidence>
<keyword evidence="10 14" id="KW-0472">Membrane</keyword>
<evidence type="ECO:0000256" key="10">
    <source>
        <dbReference type="ARBA" id="ARBA00023136"/>
    </source>
</evidence>
<accession>T0QR17</accession>
<keyword evidence="8 14" id="KW-1133">Transmembrane helix</keyword>
<keyword evidence="11" id="KW-0407">Ion channel</keyword>
<feature type="transmembrane region" description="Helical" evidence="14">
    <location>
        <begin position="762"/>
        <end position="783"/>
    </location>
</feature>
<reference evidence="16 17" key="1">
    <citation type="submission" date="2012-04" db="EMBL/GenBank/DDBJ databases">
        <title>The Genome Sequence of Saprolegnia declina VS20.</title>
        <authorList>
            <consortium name="The Broad Institute Genome Sequencing Platform"/>
            <person name="Russ C."/>
            <person name="Nusbaum C."/>
            <person name="Tyler B."/>
            <person name="van West P."/>
            <person name="Dieguez-Uribeondo J."/>
            <person name="de Bruijn I."/>
            <person name="Tripathy S."/>
            <person name="Jiang R."/>
            <person name="Young S.K."/>
            <person name="Zeng Q."/>
            <person name="Gargeya S."/>
            <person name="Fitzgerald M."/>
            <person name="Haas B."/>
            <person name="Abouelleil A."/>
            <person name="Alvarado L."/>
            <person name="Arachchi H.M."/>
            <person name="Berlin A."/>
            <person name="Chapman S.B."/>
            <person name="Goldberg J."/>
            <person name="Griggs A."/>
            <person name="Gujja S."/>
            <person name="Hansen M."/>
            <person name="Howarth C."/>
            <person name="Imamovic A."/>
            <person name="Larimer J."/>
            <person name="McCowen C."/>
            <person name="Montmayeur A."/>
            <person name="Murphy C."/>
            <person name="Neiman D."/>
            <person name="Pearson M."/>
            <person name="Priest M."/>
            <person name="Roberts A."/>
            <person name="Saif S."/>
            <person name="Shea T."/>
            <person name="Sisk P."/>
            <person name="Sykes S."/>
            <person name="Wortman J."/>
            <person name="Nusbaum C."/>
            <person name="Birren B."/>
        </authorList>
    </citation>
    <scope>NUCLEOTIDE SEQUENCE [LARGE SCALE GENOMIC DNA]</scope>
    <source>
        <strain evidence="16 17">VS20</strain>
    </source>
</reference>
<dbReference type="EMBL" id="JH767148">
    <property type="protein sequence ID" value="EQC36355.1"/>
    <property type="molecule type" value="Genomic_DNA"/>
</dbReference>
<dbReference type="PROSITE" id="PS50088">
    <property type="entry name" value="ANK_REPEAT"/>
    <property type="match status" value="4"/>
</dbReference>
<evidence type="ECO:0000256" key="13">
    <source>
        <dbReference type="SAM" id="Coils"/>
    </source>
</evidence>
<gene>
    <name evidence="16" type="ORF">SDRG_06460</name>
</gene>
<organism evidence="16 17">
    <name type="scientific">Saprolegnia diclina (strain VS20)</name>
    <dbReference type="NCBI Taxonomy" id="1156394"/>
    <lineage>
        <taxon>Eukaryota</taxon>
        <taxon>Sar</taxon>
        <taxon>Stramenopiles</taxon>
        <taxon>Oomycota</taxon>
        <taxon>Saprolegniomycetes</taxon>
        <taxon>Saprolegniales</taxon>
        <taxon>Saprolegniaceae</taxon>
        <taxon>Saprolegnia</taxon>
    </lineage>
</organism>
<dbReference type="InParanoid" id="T0QR17"/>
<keyword evidence="17" id="KW-1185">Reference proteome</keyword>
<dbReference type="InterPro" id="IPR024862">
    <property type="entry name" value="TRPV"/>
</dbReference>
<proteinExistence type="predicted"/>
<dbReference type="OrthoDB" id="75473at2759"/>
<dbReference type="OMA" id="WEALEWY"/>
<dbReference type="Pfam" id="PF00520">
    <property type="entry name" value="Ion_trans"/>
    <property type="match status" value="1"/>
</dbReference>
<dbReference type="GO" id="GO:0005216">
    <property type="term" value="F:monoatomic ion channel activity"/>
    <property type="evidence" value="ECO:0007669"/>
    <property type="project" value="InterPro"/>
</dbReference>
<keyword evidence="13" id="KW-0175">Coiled coil</keyword>
<dbReference type="RefSeq" id="XP_008610461.1">
    <property type="nucleotide sequence ID" value="XM_008612239.1"/>
</dbReference>
<feature type="transmembrane region" description="Helical" evidence="14">
    <location>
        <begin position="535"/>
        <end position="557"/>
    </location>
</feature>
<sequence length="1028" mass="114071">MRIAAAGPEASGENAPNVVHVLHSARALAGAATRIQAWFRLFRQQTSFVVVREKYLQLLATIGDDHVGVLRKWYCIYLQCRRPQAKPPVHAASWEVVSVHTMRRTLQSLPPNASEEVIYAFLEALPSRWLVVDWTDRDDMARRARRDDDDEDEDEMRPQDTLLHIVVRRCSNVSRACLDLFQHDESTSLQHLGARDQSIVHAAAEGGHLRTLQALLVAGGNMHAKDISGATPLHLAAANGHVAIVQYLAEMMHMPLNVTTESGETPLHLAATHNHVSVVGYLLSQKCNLNAVTTAHFCSALHSAATRGHLDVVKQLLQAHADVLPNAIGNTILHVAAEHNYTDMLAYLSSLPHMGNFAMAANNRGYSPLHVAAVHGAKDAYALLNANPWRSKPALGLVADYEGYFPFALLAQSDGITTDDAIGRYLPRTEEGADDVPMWHACVFQQVLHTAPEFAWAVLDAYAIAATNQHGAPALSMPKLDEMYGADIESSLLGMLLDRLDVASKNDRSVLLRLLQHPIPSRILRVKWKSFGRRIYYMQLFGAALLLVTLTIGIAMARPNTSSGNATQPAATFYVSLFLWIDFVLVSIAAIAISCAYERVLRYVRHGVIRFLRVTKAAVTSPRFLATSRHLPTRPTKGGFLRRRLKELLLRHCVSPSTPSTSLVNTVLAMGLLTVTTSIAAWLTLFVLFGLGSATDASPRTAFLNLNLAVQWLATLYMLSWEALEWYGAPRRYFTSHWNFIQVTVYCTLLLLPLSAPSDETHGTLLAPLVLLSYLNFLELLRFHDWTGPMISMVHYMLRDVRNFLVLYSVFQLGLTCAYYALLQGQLGFSTFSEAFVSTYLIMFGLGDADVMLRSAPYPQQYVLTICFMLHFLIVVIVLLNALVATMTKSTDAILDQVQDQVACNRARTILRAEVTVPHRLRASLWATLRARATKRGDLYLFKPTTVSKDYEQVDDDDGNDASAAMQALEIRLAQCVDTIESLRRAQEDMEARLLAESAKTQDALAALTALLAQPRARKLKLTDVEAR</sequence>
<evidence type="ECO:0000256" key="5">
    <source>
        <dbReference type="ARBA" id="ARBA00022692"/>
    </source>
</evidence>
<feature type="repeat" description="ANK" evidence="12">
    <location>
        <begin position="228"/>
        <end position="250"/>
    </location>
</feature>
<dbReference type="eggNOG" id="KOG0510">
    <property type="taxonomic scope" value="Eukaryota"/>
</dbReference>
<name>T0QR17_SAPDV</name>
<dbReference type="STRING" id="1156394.T0QR17"/>
<feature type="domain" description="Ion transport" evidence="15">
    <location>
        <begin position="701"/>
        <end position="892"/>
    </location>
</feature>
<dbReference type="InterPro" id="IPR002110">
    <property type="entry name" value="Ankyrin_rpt"/>
</dbReference>
<evidence type="ECO:0000256" key="14">
    <source>
        <dbReference type="SAM" id="Phobius"/>
    </source>
</evidence>
<dbReference type="SUPFAM" id="SSF48403">
    <property type="entry name" value="Ankyrin repeat"/>
    <property type="match status" value="1"/>
</dbReference>
<dbReference type="Pfam" id="PF12796">
    <property type="entry name" value="Ank_2"/>
    <property type="match status" value="2"/>
</dbReference>
<evidence type="ECO:0000256" key="6">
    <source>
        <dbReference type="ARBA" id="ARBA00022737"/>
    </source>
</evidence>
<dbReference type="InterPro" id="IPR005821">
    <property type="entry name" value="Ion_trans_dom"/>
</dbReference>
<evidence type="ECO:0000313" key="17">
    <source>
        <dbReference type="Proteomes" id="UP000030762"/>
    </source>
</evidence>
<feature type="transmembrane region" description="Helical" evidence="14">
    <location>
        <begin position="577"/>
        <end position="597"/>
    </location>
</feature>
<feature type="transmembrane region" description="Helical" evidence="14">
    <location>
        <begin position="862"/>
        <end position="884"/>
    </location>
</feature>
<keyword evidence="7" id="KW-0106">Calcium</keyword>
<dbReference type="GO" id="GO:0005886">
    <property type="term" value="C:plasma membrane"/>
    <property type="evidence" value="ECO:0007669"/>
    <property type="project" value="UniProtKB-SubCell"/>
</dbReference>
<keyword evidence="12" id="KW-0040">ANK repeat</keyword>
<dbReference type="eggNOG" id="KOG4177">
    <property type="taxonomic scope" value="Eukaryota"/>
</dbReference>
<keyword evidence="2" id="KW-0813">Transport</keyword>
<dbReference type="GeneID" id="19947187"/>
<dbReference type="PROSITE" id="PS50297">
    <property type="entry name" value="ANK_REP_REGION"/>
    <property type="match status" value="3"/>
</dbReference>
<feature type="transmembrane region" description="Helical" evidence="14">
    <location>
        <begin position="703"/>
        <end position="724"/>
    </location>
</feature>
<comment type="subcellular location">
    <subcellularLocation>
        <location evidence="1">Cell membrane</location>
        <topology evidence="1">Multi-pass membrane protein</topology>
    </subcellularLocation>
</comment>
<dbReference type="InterPro" id="IPR036770">
    <property type="entry name" value="Ankyrin_rpt-contain_sf"/>
</dbReference>
<evidence type="ECO:0000256" key="3">
    <source>
        <dbReference type="ARBA" id="ARBA00022475"/>
    </source>
</evidence>
<feature type="repeat" description="ANK" evidence="12">
    <location>
        <begin position="296"/>
        <end position="323"/>
    </location>
</feature>
<dbReference type="Proteomes" id="UP000030762">
    <property type="component" value="Unassembled WGS sequence"/>
</dbReference>
<keyword evidence="6" id="KW-0677">Repeat</keyword>
<keyword evidence="9" id="KW-0406">Ion transport</keyword>
<keyword evidence="3" id="KW-1003">Cell membrane</keyword>
<evidence type="ECO:0000256" key="2">
    <source>
        <dbReference type="ARBA" id="ARBA00022448"/>
    </source>
</evidence>
<feature type="transmembrane region" description="Helical" evidence="14">
    <location>
        <begin position="667"/>
        <end position="691"/>
    </location>
</feature>
<evidence type="ECO:0000256" key="7">
    <source>
        <dbReference type="ARBA" id="ARBA00022837"/>
    </source>
</evidence>
<dbReference type="GO" id="GO:0098703">
    <property type="term" value="P:calcium ion import across plasma membrane"/>
    <property type="evidence" value="ECO:0007669"/>
    <property type="project" value="TreeGrafter"/>
</dbReference>
<evidence type="ECO:0000313" key="16">
    <source>
        <dbReference type="EMBL" id="EQC36355.1"/>
    </source>
</evidence>
<evidence type="ECO:0000256" key="8">
    <source>
        <dbReference type="ARBA" id="ARBA00022989"/>
    </source>
</evidence>
<feature type="transmembrane region" description="Helical" evidence="14">
    <location>
        <begin position="804"/>
        <end position="823"/>
    </location>
</feature>
<feature type="repeat" description="ANK" evidence="12">
    <location>
        <begin position="195"/>
        <end position="227"/>
    </location>
</feature>
<evidence type="ECO:0000256" key="1">
    <source>
        <dbReference type="ARBA" id="ARBA00004651"/>
    </source>
</evidence>
<keyword evidence="5 14" id="KW-0812">Transmembrane</keyword>
<dbReference type="Gene3D" id="1.25.40.20">
    <property type="entry name" value="Ankyrin repeat-containing domain"/>
    <property type="match status" value="3"/>
</dbReference>
<feature type="repeat" description="ANK" evidence="12">
    <location>
        <begin position="262"/>
        <end position="294"/>
    </location>
</feature>
<protein>
    <recommendedName>
        <fullName evidence="15">Ion transport domain-containing protein</fullName>
    </recommendedName>
</protein>
<dbReference type="SMART" id="SM00248">
    <property type="entry name" value="ANK"/>
    <property type="match status" value="6"/>
</dbReference>
<evidence type="ECO:0000256" key="12">
    <source>
        <dbReference type="PROSITE-ProRule" id="PRU00023"/>
    </source>
</evidence>
<feature type="coiled-coil region" evidence="13">
    <location>
        <begin position="966"/>
        <end position="1000"/>
    </location>
</feature>
<dbReference type="AlphaFoldDB" id="T0QR17"/>
<dbReference type="VEuPathDB" id="FungiDB:SDRG_06460"/>
<evidence type="ECO:0000256" key="11">
    <source>
        <dbReference type="ARBA" id="ARBA00023303"/>
    </source>
</evidence>
<evidence type="ECO:0000256" key="4">
    <source>
        <dbReference type="ARBA" id="ARBA00022568"/>
    </source>
</evidence>
<dbReference type="PANTHER" id="PTHR10582:SF2">
    <property type="entry name" value="INACTIVE"/>
    <property type="match status" value="1"/>
</dbReference>
<evidence type="ECO:0000256" key="9">
    <source>
        <dbReference type="ARBA" id="ARBA00023065"/>
    </source>
</evidence>
<keyword evidence="4" id="KW-0109">Calcium transport</keyword>
<dbReference type="PANTHER" id="PTHR10582">
    <property type="entry name" value="TRANSIENT RECEPTOR POTENTIAL ION CHANNEL PROTEIN"/>
    <property type="match status" value="1"/>
</dbReference>